<sequence length="517" mass="53546">MSLTAHLAIAPVVIPALAAPIALLVMRRKRRLGIAISLLSCAAMLVAALVLLNASADGTIRTYELGNWPAPFGIVLVVDRLSAIMLTLAATVSLIALGHAVITQADRKGWHFHPLFQFQMLGLNGAFLTGDLFNLFVFFEVLLIASYGLMLHGQGPARLKAGVQYVVVNIVGSSLFLIALGLLYALTGTLNMADMGLRVAEIGPDDQGLLRVAALLLVSVFALKAAVVPLHLWLPRTYAVTTPAVAALFAIMTKVGVYSIIRVVPQIFGDDAGAAAWAPAPYLLPAAMLTAIVGFAGVFVARDLSEQAAYAVIGSTGTLLIAVAGWQTDTLTAAIYYLVHSTLAGAALFLVADVVARRRASFADSASAGPVFGQRELAGLLFMAAAIAATGLPPLSGFIGKLLILESVVDVPGWGDAWGWAWGAILATTLIGVIGFARTGSAIFWKSVQPADGALSTTDSKALSKVVSKADMAAPTITIALLAAWSIGAGPATAYATAAASQILDTASAVRAVLGEP</sequence>
<keyword evidence="4 7" id="KW-0812">Transmembrane</keyword>
<name>A0ABQ1J1D3_9SPHN</name>
<evidence type="ECO:0000313" key="10">
    <source>
        <dbReference type="EMBL" id="GGB55338.1"/>
    </source>
</evidence>
<feature type="transmembrane region" description="Helical" evidence="8">
    <location>
        <begin position="377"/>
        <end position="399"/>
    </location>
</feature>
<keyword evidence="5 8" id="KW-1133">Transmembrane helix</keyword>
<evidence type="ECO:0000259" key="9">
    <source>
        <dbReference type="Pfam" id="PF00361"/>
    </source>
</evidence>
<evidence type="ECO:0000256" key="7">
    <source>
        <dbReference type="RuleBase" id="RU000320"/>
    </source>
</evidence>
<feature type="transmembrane region" description="Helical" evidence="8">
    <location>
        <begin position="308"/>
        <end position="328"/>
    </location>
</feature>
<feature type="transmembrane region" description="Helical" evidence="8">
    <location>
        <begin position="281"/>
        <end position="301"/>
    </location>
</feature>
<dbReference type="InterPro" id="IPR001750">
    <property type="entry name" value="ND/Mrp_TM"/>
</dbReference>
<feature type="transmembrane region" description="Helical" evidence="8">
    <location>
        <begin position="6"/>
        <end position="25"/>
    </location>
</feature>
<dbReference type="NCBIfam" id="NF009309">
    <property type="entry name" value="PRK12666.1"/>
    <property type="match status" value="1"/>
</dbReference>
<feature type="transmembrane region" description="Helical" evidence="8">
    <location>
        <begin position="32"/>
        <end position="52"/>
    </location>
</feature>
<evidence type="ECO:0000256" key="8">
    <source>
        <dbReference type="SAM" id="Phobius"/>
    </source>
</evidence>
<organism evidence="10 11">
    <name type="scientific">Blastomonas aquatica</name>
    <dbReference type="NCBI Taxonomy" id="1510276"/>
    <lineage>
        <taxon>Bacteria</taxon>
        <taxon>Pseudomonadati</taxon>
        <taxon>Pseudomonadota</taxon>
        <taxon>Alphaproteobacteria</taxon>
        <taxon>Sphingomonadales</taxon>
        <taxon>Sphingomonadaceae</taxon>
        <taxon>Blastomonas</taxon>
    </lineage>
</organism>
<dbReference type="InterPro" id="IPR003918">
    <property type="entry name" value="NADH_UbQ_OxRdtase"/>
</dbReference>
<protein>
    <submittedName>
        <fullName evidence="10">Monovalent cation/H+ antiporter subunit D</fullName>
    </submittedName>
</protein>
<keyword evidence="3" id="KW-1003">Cell membrane</keyword>
<comment type="caution">
    <text evidence="10">The sequence shown here is derived from an EMBL/GenBank/DDBJ whole genome shotgun (WGS) entry which is preliminary data.</text>
</comment>
<comment type="subcellular location">
    <subcellularLocation>
        <location evidence="1">Cell membrane</location>
        <topology evidence="1">Multi-pass membrane protein</topology>
    </subcellularLocation>
    <subcellularLocation>
        <location evidence="7">Membrane</location>
        <topology evidence="7">Multi-pass membrane protein</topology>
    </subcellularLocation>
</comment>
<keyword evidence="11" id="KW-1185">Reference proteome</keyword>
<evidence type="ECO:0000256" key="5">
    <source>
        <dbReference type="ARBA" id="ARBA00022989"/>
    </source>
</evidence>
<accession>A0ABQ1J1D3</accession>
<reference evidence="11" key="1">
    <citation type="journal article" date="2019" name="Int. J. Syst. Evol. Microbiol.">
        <title>The Global Catalogue of Microorganisms (GCM) 10K type strain sequencing project: providing services to taxonomists for standard genome sequencing and annotation.</title>
        <authorList>
            <consortium name="The Broad Institute Genomics Platform"/>
            <consortium name="The Broad Institute Genome Sequencing Center for Infectious Disease"/>
            <person name="Wu L."/>
            <person name="Ma J."/>
        </authorList>
    </citation>
    <scope>NUCLEOTIDE SEQUENCE [LARGE SCALE GENOMIC DNA]</scope>
    <source>
        <strain evidence="11">CGMCC 1.12851</strain>
    </source>
</reference>
<evidence type="ECO:0000256" key="2">
    <source>
        <dbReference type="ARBA" id="ARBA00005346"/>
    </source>
</evidence>
<dbReference type="PANTHER" id="PTHR42703">
    <property type="entry name" value="NADH DEHYDROGENASE"/>
    <property type="match status" value="1"/>
</dbReference>
<dbReference type="EMBL" id="BMGD01000001">
    <property type="protein sequence ID" value="GGB55338.1"/>
    <property type="molecule type" value="Genomic_DNA"/>
</dbReference>
<gene>
    <name evidence="10" type="primary">phaD</name>
    <name evidence="10" type="ORF">GCM10010833_07560</name>
</gene>
<feature type="transmembrane region" description="Helical" evidence="8">
    <location>
        <begin position="419"/>
        <end position="437"/>
    </location>
</feature>
<dbReference type="InterPro" id="IPR050586">
    <property type="entry name" value="CPA3_Na-H_Antiporter_D"/>
</dbReference>
<dbReference type="Proteomes" id="UP000614261">
    <property type="component" value="Unassembled WGS sequence"/>
</dbReference>
<comment type="similarity">
    <text evidence="2">Belongs to the CPA3 antiporters (TC 2.A.63) subunit D family.</text>
</comment>
<feature type="domain" description="NADH:quinone oxidoreductase/Mrp antiporter transmembrane" evidence="9">
    <location>
        <begin position="130"/>
        <end position="412"/>
    </location>
</feature>
<proteinExistence type="inferred from homology"/>
<evidence type="ECO:0000313" key="11">
    <source>
        <dbReference type="Proteomes" id="UP000614261"/>
    </source>
</evidence>
<evidence type="ECO:0000256" key="1">
    <source>
        <dbReference type="ARBA" id="ARBA00004651"/>
    </source>
</evidence>
<feature type="transmembrane region" description="Helical" evidence="8">
    <location>
        <begin position="133"/>
        <end position="151"/>
    </location>
</feature>
<evidence type="ECO:0000256" key="3">
    <source>
        <dbReference type="ARBA" id="ARBA00022475"/>
    </source>
</evidence>
<evidence type="ECO:0000256" key="4">
    <source>
        <dbReference type="ARBA" id="ARBA00022692"/>
    </source>
</evidence>
<dbReference type="PANTHER" id="PTHR42703:SF1">
    <property type="entry name" value="NA(+)_H(+) ANTIPORTER SUBUNIT D1"/>
    <property type="match status" value="1"/>
</dbReference>
<dbReference type="PRINTS" id="PR01437">
    <property type="entry name" value="NUOXDRDTASE4"/>
</dbReference>
<dbReference type="RefSeq" id="WP_188512987.1">
    <property type="nucleotide sequence ID" value="NZ_BMGD01000001.1"/>
</dbReference>
<feature type="transmembrane region" description="Helical" evidence="8">
    <location>
        <begin position="208"/>
        <end position="227"/>
    </location>
</feature>
<feature type="transmembrane region" description="Helical" evidence="8">
    <location>
        <begin position="163"/>
        <end position="188"/>
    </location>
</feature>
<keyword evidence="6 8" id="KW-0472">Membrane</keyword>
<evidence type="ECO:0000256" key="6">
    <source>
        <dbReference type="ARBA" id="ARBA00023136"/>
    </source>
</evidence>
<feature type="transmembrane region" description="Helical" evidence="8">
    <location>
        <begin position="72"/>
        <end position="97"/>
    </location>
</feature>
<feature type="transmembrane region" description="Helical" evidence="8">
    <location>
        <begin position="334"/>
        <end position="356"/>
    </location>
</feature>
<dbReference type="Pfam" id="PF00361">
    <property type="entry name" value="Proton_antipo_M"/>
    <property type="match status" value="1"/>
</dbReference>
<feature type="transmembrane region" description="Helical" evidence="8">
    <location>
        <begin position="239"/>
        <end position="261"/>
    </location>
</feature>